<proteinExistence type="predicted"/>
<keyword evidence="2" id="KW-1185">Reference proteome</keyword>
<evidence type="ECO:0000313" key="1">
    <source>
        <dbReference type="EMBL" id="NEV94738.1"/>
    </source>
</evidence>
<evidence type="ECO:0000313" key="2">
    <source>
        <dbReference type="Proteomes" id="UP000478505"/>
    </source>
</evidence>
<accession>A0A6B3R3Z6</accession>
<dbReference type="Proteomes" id="UP000478505">
    <property type="component" value="Unassembled WGS sequence"/>
</dbReference>
<organism evidence="1 2">
    <name type="scientific">Psychroflexus aurantiacus</name>
    <dbReference type="NCBI Taxonomy" id="2709310"/>
    <lineage>
        <taxon>Bacteria</taxon>
        <taxon>Pseudomonadati</taxon>
        <taxon>Bacteroidota</taxon>
        <taxon>Flavobacteriia</taxon>
        <taxon>Flavobacteriales</taxon>
        <taxon>Flavobacteriaceae</taxon>
        <taxon>Psychroflexus</taxon>
    </lineage>
</organism>
<dbReference type="EMBL" id="JAAIKD010000006">
    <property type="protein sequence ID" value="NEV94738.1"/>
    <property type="molecule type" value="Genomic_DNA"/>
</dbReference>
<dbReference type="RefSeq" id="WP_164005447.1">
    <property type="nucleotide sequence ID" value="NZ_JAAIKD010000006.1"/>
</dbReference>
<reference evidence="1 2" key="1">
    <citation type="submission" date="2020-02" db="EMBL/GenBank/DDBJ databases">
        <title>Flavobacteriaceae Psychroflexus bacterium YR1-1, complete genome.</title>
        <authorList>
            <person name="Li Y."/>
            <person name="Wu S."/>
        </authorList>
    </citation>
    <scope>NUCLEOTIDE SEQUENCE [LARGE SCALE GENOMIC DNA]</scope>
    <source>
        <strain evidence="1 2">YR1-1</strain>
    </source>
</reference>
<protein>
    <submittedName>
        <fullName evidence="1">Uncharacterized protein</fullName>
    </submittedName>
</protein>
<name>A0A6B3R3Z6_9FLAO</name>
<dbReference type="AlphaFoldDB" id="A0A6B3R3Z6"/>
<sequence length="289" mass="31858">MKAKEQFNEITIKVARGMILIFAIKLFLILVVFTFQACSADDTLKSDIYNTDFNNALVISKANLNDVKILNANRDFSKLDDDNKAIYLLKNPEQDMNDKSFLNAIDNLESLVRETSYHNLELSETFSLKDDAVVVGSFIIQEQPIKDALKPAIEEARRYLYVKGFSDQAINQMISDDGGTEEDLVTFVMALNEIENIHNRNAFSFNNYSSLFFNTACAQELTLAEVGTCAAIAIGADILWALGGSSASSWTLPAMKKAFGAVAKRMLGPIGVAIAVVSFGICAFNESQD</sequence>
<gene>
    <name evidence="1" type="ORF">G3567_11345</name>
</gene>
<comment type="caution">
    <text evidence="1">The sequence shown here is derived from an EMBL/GenBank/DDBJ whole genome shotgun (WGS) entry which is preliminary data.</text>
</comment>